<name>A0A918AZM1_9ACTN</name>
<reference evidence="2" key="1">
    <citation type="journal article" date="2014" name="Int. J. Syst. Evol. Microbiol.">
        <title>Complete genome sequence of Corynebacterium casei LMG S-19264T (=DSM 44701T), isolated from a smear-ripened cheese.</title>
        <authorList>
            <consortium name="US DOE Joint Genome Institute (JGI-PGF)"/>
            <person name="Walter F."/>
            <person name="Albersmeier A."/>
            <person name="Kalinowski J."/>
            <person name="Ruckert C."/>
        </authorList>
    </citation>
    <scope>NUCLEOTIDE SEQUENCE</scope>
    <source>
        <strain evidence="2">JCM 4335</strain>
    </source>
</reference>
<accession>A0A918AZM1</accession>
<gene>
    <name evidence="2" type="ORF">GCM10010249_13350</name>
</gene>
<protein>
    <submittedName>
        <fullName evidence="2">Uncharacterized protein</fullName>
    </submittedName>
</protein>
<dbReference type="Proteomes" id="UP000654123">
    <property type="component" value="Unassembled WGS sequence"/>
</dbReference>
<organism evidence="2 3">
    <name type="scientific">Streptomyces roseolilacinus</name>
    <dbReference type="NCBI Taxonomy" id="66904"/>
    <lineage>
        <taxon>Bacteria</taxon>
        <taxon>Bacillati</taxon>
        <taxon>Actinomycetota</taxon>
        <taxon>Actinomycetes</taxon>
        <taxon>Kitasatosporales</taxon>
        <taxon>Streptomycetaceae</taxon>
        <taxon>Streptomyces</taxon>
    </lineage>
</organism>
<feature type="region of interest" description="Disordered" evidence="1">
    <location>
        <begin position="1"/>
        <end position="68"/>
    </location>
</feature>
<evidence type="ECO:0000313" key="2">
    <source>
        <dbReference type="EMBL" id="GGP96476.1"/>
    </source>
</evidence>
<feature type="compositionally biased region" description="Basic and acidic residues" evidence="1">
    <location>
        <begin position="14"/>
        <end position="24"/>
    </location>
</feature>
<reference evidence="2" key="2">
    <citation type="submission" date="2020-09" db="EMBL/GenBank/DDBJ databases">
        <authorList>
            <person name="Sun Q."/>
            <person name="Ohkuma M."/>
        </authorList>
    </citation>
    <scope>NUCLEOTIDE SEQUENCE</scope>
    <source>
        <strain evidence="2">JCM 4335</strain>
    </source>
</reference>
<comment type="caution">
    <text evidence="2">The sequence shown here is derived from an EMBL/GenBank/DDBJ whole genome shotgun (WGS) entry which is preliminary data.</text>
</comment>
<proteinExistence type="predicted"/>
<evidence type="ECO:0000256" key="1">
    <source>
        <dbReference type="SAM" id="MobiDB-lite"/>
    </source>
</evidence>
<keyword evidence="3" id="KW-1185">Reference proteome</keyword>
<evidence type="ECO:0000313" key="3">
    <source>
        <dbReference type="Proteomes" id="UP000654123"/>
    </source>
</evidence>
<sequence length="68" mass="7275">MAAHTGADPGTSRPEAEAGRERTPGRAKAPRPFARAHRTSPRPRPYDRGGTWCRPAVADGRNPTPEGS</sequence>
<dbReference type="AlphaFoldDB" id="A0A918AZM1"/>
<dbReference type="EMBL" id="BMSV01000002">
    <property type="protein sequence ID" value="GGP96476.1"/>
    <property type="molecule type" value="Genomic_DNA"/>
</dbReference>